<dbReference type="AlphaFoldDB" id="A0A1E3BHV1"/>
<dbReference type="PANTHER" id="PTHR10039:SF15">
    <property type="entry name" value="NACHT DOMAIN-CONTAINING PROTEIN"/>
    <property type="match status" value="1"/>
</dbReference>
<evidence type="ECO:0000313" key="3">
    <source>
        <dbReference type="Proteomes" id="UP000094569"/>
    </source>
</evidence>
<proteinExistence type="predicted"/>
<dbReference type="OrthoDB" id="195446at2759"/>
<dbReference type="Proteomes" id="UP000094569">
    <property type="component" value="Unassembled WGS sequence"/>
</dbReference>
<comment type="caution">
    <text evidence="2">The sequence shown here is derived from an EMBL/GenBank/DDBJ whole genome shotgun (WGS) entry which is preliminary data.</text>
</comment>
<dbReference type="InterPro" id="IPR054471">
    <property type="entry name" value="GPIID_WHD"/>
</dbReference>
<dbReference type="EMBL" id="JXNT01000003">
    <property type="protein sequence ID" value="ODM20543.1"/>
    <property type="molecule type" value="Genomic_DNA"/>
</dbReference>
<evidence type="ECO:0000313" key="2">
    <source>
        <dbReference type="EMBL" id="ODM20543.1"/>
    </source>
</evidence>
<keyword evidence="3" id="KW-1185">Reference proteome</keyword>
<protein>
    <recommendedName>
        <fullName evidence="1">GPI inositol-deacylase winged helix domain-containing protein</fullName>
    </recommendedName>
</protein>
<organism evidence="2 3">
    <name type="scientific">Aspergillus cristatus</name>
    <name type="common">Chinese Fuzhuan brick tea-fermentation fungus</name>
    <name type="synonym">Eurotium cristatum</name>
    <dbReference type="NCBI Taxonomy" id="573508"/>
    <lineage>
        <taxon>Eukaryota</taxon>
        <taxon>Fungi</taxon>
        <taxon>Dikarya</taxon>
        <taxon>Ascomycota</taxon>
        <taxon>Pezizomycotina</taxon>
        <taxon>Eurotiomycetes</taxon>
        <taxon>Eurotiomycetidae</taxon>
        <taxon>Eurotiales</taxon>
        <taxon>Aspergillaceae</taxon>
        <taxon>Aspergillus</taxon>
        <taxon>Aspergillus subgen. Aspergillus</taxon>
    </lineage>
</organism>
<sequence length="177" mass="20274">MFVRKSPSLLEFVTQHILEATEGMFLLASLYIESLKSKPSVTAIKRAVENLRGGSGAYNNAYQTIMERIDSQNVDQRELANKALMWLACAKRQLTLTELQYALAIELGSSEFDEENRPDISILISACAKLAAYDEQSHIIRLVHYTTLHKKYFQETWTHWFPGAHTYIADMHYLSEL</sequence>
<feature type="domain" description="GPI inositol-deacylase winged helix" evidence="1">
    <location>
        <begin position="72"/>
        <end position="147"/>
    </location>
</feature>
<accession>A0A1E3BHV1</accession>
<dbReference type="VEuPathDB" id="FungiDB:SI65_03596"/>
<dbReference type="STRING" id="573508.A0A1E3BHV1"/>
<dbReference type="Pfam" id="PF22939">
    <property type="entry name" value="WHD_GPIID"/>
    <property type="match status" value="1"/>
</dbReference>
<evidence type="ECO:0000259" key="1">
    <source>
        <dbReference type="Pfam" id="PF22939"/>
    </source>
</evidence>
<dbReference type="PANTHER" id="PTHR10039">
    <property type="entry name" value="AMELOGENIN"/>
    <property type="match status" value="1"/>
</dbReference>
<name>A0A1E3BHV1_ASPCR</name>
<gene>
    <name evidence="2" type="ORF">SI65_03596</name>
</gene>
<reference evidence="2 3" key="1">
    <citation type="journal article" date="2016" name="BMC Genomics">
        <title>Comparative genomic and transcriptomic analyses of the Fuzhuan brick tea-fermentation fungus Aspergillus cristatus.</title>
        <authorList>
            <person name="Ge Y."/>
            <person name="Wang Y."/>
            <person name="Liu Y."/>
            <person name="Tan Y."/>
            <person name="Ren X."/>
            <person name="Zhang X."/>
            <person name="Hyde K.D."/>
            <person name="Liu Y."/>
            <person name="Liu Z."/>
        </authorList>
    </citation>
    <scope>NUCLEOTIDE SEQUENCE [LARGE SCALE GENOMIC DNA]</scope>
    <source>
        <strain evidence="2 3">GZAAS20.1005</strain>
    </source>
</reference>